<sequence>MKVYAPFEGHTFEFDGLFNRLKIERKLILNRLNRVLIEPVSPLSTAAE</sequence>
<evidence type="ECO:0000313" key="1">
    <source>
        <dbReference type="EMBL" id="EEQ07582.1"/>
    </source>
</evidence>
<comment type="caution">
    <text evidence="1">The sequence shown here is derived from an EMBL/GenBank/DDBJ whole genome shotgun (WGS) entry which is preliminary data.</text>
</comment>
<accession>A0ABP2E4Y4</accession>
<keyword evidence="2" id="KW-1185">Reference proteome</keyword>
<dbReference type="Proteomes" id="UP000010319">
    <property type="component" value="Unassembled WGS sequence"/>
</dbReference>
<proteinExistence type="predicted"/>
<reference evidence="1" key="1">
    <citation type="submission" date="2008-12" db="EMBL/GenBank/DDBJ databases">
        <title>Annotation of the Yersinia bercovieri ATCC 43970 genome.</title>
        <authorList>
            <person name="Read T.D."/>
            <person name="Akmal A."/>
            <person name="Bishop-Lilly K."/>
            <person name="Chen P.E."/>
            <person name="Cook C."/>
            <person name="Kiley M.P."/>
            <person name="Lentz S."/>
            <person name="Mateczun A."/>
            <person name="Nagarajan N."/>
            <person name="Nolan N."/>
            <person name="Osborne B.I."/>
            <person name="Pop M."/>
            <person name="Sozhamannan S."/>
            <person name="Stewart A.C."/>
            <person name="Sulakvelidze A."/>
            <person name="Thomason B."/>
            <person name="Willner K."/>
            <person name="Zwick M.E."/>
        </authorList>
    </citation>
    <scope>NUCLEOTIDE SEQUENCE [LARGE SCALE GENOMIC DNA]</scope>
    <source>
        <strain evidence="1">ATCC 43970</strain>
    </source>
</reference>
<name>A0ABP2E4Y4_YERBE</name>
<protein>
    <submittedName>
        <fullName evidence="1">Uncharacterized protein</fullName>
    </submittedName>
</protein>
<dbReference type="EMBL" id="AALC02000010">
    <property type="protein sequence ID" value="EEQ07582.1"/>
    <property type="molecule type" value="Genomic_DNA"/>
</dbReference>
<gene>
    <name evidence="1" type="ORF">yberc0001_8810</name>
</gene>
<organism evidence="1 2">
    <name type="scientific">Yersinia bercovieri ATCC 43970</name>
    <dbReference type="NCBI Taxonomy" id="349968"/>
    <lineage>
        <taxon>Bacteria</taxon>
        <taxon>Pseudomonadati</taxon>
        <taxon>Pseudomonadota</taxon>
        <taxon>Gammaproteobacteria</taxon>
        <taxon>Enterobacterales</taxon>
        <taxon>Yersiniaceae</taxon>
        <taxon>Yersinia</taxon>
    </lineage>
</organism>
<evidence type="ECO:0000313" key="2">
    <source>
        <dbReference type="Proteomes" id="UP000010319"/>
    </source>
</evidence>